<name>A0A6S4UPU7_ACIPI</name>
<evidence type="ECO:0000259" key="1">
    <source>
        <dbReference type="Pfam" id="PF13175"/>
    </source>
</evidence>
<dbReference type="Pfam" id="PF13175">
    <property type="entry name" value="AAA_15"/>
    <property type="match status" value="1"/>
</dbReference>
<dbReference type="RefSeq" id="WP_182917698.1">
    <property type="nucleotide sequence ID" value="NZ_AP021936.1"/>
</dbReference>
<organism evidence="2 3">
    <name type="scientific">Acinetobacter pittii</name>
    <name type="common">Acinetobacter genomosp. 3</name>
    <dbReference type="NCBI Taxonomy" id="48296"/>
    <lineage>
        <taxon>Bacteria</taxon>
        <taxon>Pseudomonadati</taxon>
        <taxon>Pseudomonadota</taxon>
        <taxon>Gammaproteobacteria</taxon>
        <taxon>Moraxellales</taxon>
        <taxon>Moraxellaceae</taxon>
        <taxon>Acinetobacter</taxon>
        <taxon>Acinetobacter calcoaceticus/baumannii complex</taxon>
    </lineage>
</organism>
<reference evidence="2 3" key="1">
    <citation type="submission" date="2019-12" db="EMBL/GenBank/DDBJ databases">
        <title>complete genome sequences of Acinetobacter pittii str. WP2-W18-ESBL-11 isolated from wastewater treatment plant effluent.</title>
        <authorList>
            <person name="Sekizuka T."/>
            <person name="Itokawa K."/>
            <person name="Yatsu K."/>
            <person name="Inamine Y."/>
            <person name="Kuroda M."/>
        </authorList>
    </citation>
    <scope>NUCLEOTIDE SEQUENCE [LARGE SCALE GENOMIC DNA]</scope>
    <source>
        <strain evidence="2 3">WP2-W18-ESBL-11</strain>
    </source>
</reference>
<sequence length="417" mass="47942">MYKVEQVEINQFWHRFDAKCDFNNDVNIIIGRNGTGKTTFMNILHSILTVDLVGLAENDFESAKIILKNENKRKTIIVKKKVEEDGFPFGIVEYQISNKKKRLRLLNSDERRISSVVKRRLFEESIEVRNELFALTSVSSLSVYRLRNDDEYEVRDRHGAIFLSPVDYRLSQALNGLTQFQLELAEEAQSVSKELQKNVLASILYSAEDAAQKGWQLSFDKDGEQKSLISAYEQLSSIDLNIKKKIKFHVGAIDETINKINSNEQTNFDIKPLEALRKTRKIIELSLKAKDDTQRIYSQINLFLDIIKDFISDKNFSFNSGRLIIENSHETIEHTKLSSGEKQLIILMVEALLQNGNEHIFMADEPELSLHIAWQRKIIPAIKQINPNAQVIVATHSPEVASKYKNSIFDMEQLIHG</sequence>
<dbReference type="InterPro" id="IPR027417">
    <property type="entry name" value="P-loop_NTPase"/>
</dbReference>
<feature type="domain" description="Endonuclease GajA/Old nuclease/RecF-like AAA" evidence="1">
    <location>
        <begin position="3"/>
        <end position="401"/>
    </location>
</feature>
<protein>
    <recommendedName>
        <fullName evidence="1">Endonuclease GajA/Old nuclease/RecF-like AAA domain-containing protein</fullName>
    </recommendedName>
</protein>
<dbReference type="CDD" id="cd00267">
    <property type="entry name" value="ABC_ATPase"/>
    <property type="match status" value="1"/>
</dbReference>
<dbReference type="InterPro" id="IPR041685">
    <property type="entry name" value="AAA_GajA/Old/RecF-like"/>
</dbReference>
<dbReference type="PANTHER" id="PTHR43581:SF2">
    <property type="entry name" value="EXCINUCLEASE ATPASE SUBUNIT"/>
    <property type="match status" value="1"/>
</dbReference>
<evidence type="ECO:0000313" key="2">
    <source>
        <dbReference type="EMBL" id="BBQ50708.1"/>
    </source>
</evidence>
<accession>A0A6S4UPU7</accession>
<gene>
    <name evidence="2" type="ORF">WP2W18E11_37060</name>
</gene>
<dbReference type="Gene3D" id="3.40.50.300">
    <property type="entry name" value="P-loop containing nucleotide triphosphate hydrolases"/>
    <property type="match status" value="1"/>
</dbReference>
<dbReference type="InterPro" id="IPR051396">
    <property type="entry name" value="Bact_Antivir_Def_Nuclease"/>
</dbReference>
<proteinExistence type="predicted"/>
<dbReference type="AlphaFoldDB" id="A0A6S4UPU7"/>
<dbReference type="PANTHER" id="PTHR43581">
    <property type="entry name" value="ATP/GTP PHOSPHATASE"/>
    <property type="match status" value="1"/>
</dbReference>
<dbReference type="EMBL" id="AP021936">
    <property type="protein sequence ID" value="BBQ50708.1"/>
    <property type="molecule type" value="Genomic_DNA"/>
</dbReference>
<evidence type="ECO:0000313" key="3">
    <source>
        <dbReference type="Proteomes" id="UP000515758"/>
    </source>
</evidence>
<dbReference type="Proteomes" id="UP000515758">
    <property type="component" value="Chromosome"/>
</dbReference>
<dbReference type="SUPFAM" id="SSF52540">
    <property type="entry name" value="P-loop containing nucleoside triphosphate hydrolases"/>
    <property type="match status" value="1"/>
</dbReference>